<evidence type="ECO:0000259" key="6">
    <source>
        <dbReference type="Pfam" id="PF18135"/>
    </source>
</evidence>
<proteinExistence type="predicted"/>
<protein>
    <recommendedName>
        <fullName evidence="1">site-specific DNA-methyltransferase (adenine-specific)</fullName>
        <ecNumber evidence="1">2.1.1.72</ecNumber>
    </recommendedName>
</protein>
<evidence type="ECO:0000256" key="4">
    <source>
        <dbReference type="ARBA" id="ARBA00047942"/>
    </source>
</evidence>
<evidence type="ECO:0000259" key="5">
    <source>
        <dbReference type="Pfam" id="PF02384"/>
    </source>
</evidence>
<dbReference type="Pfam" id="PF02384">
    <property type="entry name" value="N6_Mtase"/>
    <property type="match status" value="1"/>
</dbReference>
<dbReference type="EC" id="2.1.1.72" evidence="1"/>
<keyword evidence="8" id="KW-1185">Reference proteome</keyword>
<comment type="catalytic activity">
    <reaction evidence="4">
        <text>a 2'-deoxyadenosine in DNA + S-adenosyl-L-methionine = an N(6)-methyl-2'-deoxyadenosine in DNA + S-adenosyl-L-homocysteine + H(+)</text>
        <dbReference type="Rhea" id="RHEA:15197"/>
        <dbReference type="Rhea" id="RHEA-COMP:12418"/>
        <dbReference type="Rhea" id="RHEA-COMP:12419"/>
        <dbReference type="ChEBI" id="CHEBI:15378"/>
        <dbReference type="ChEBI" id="CHEBI:57856"/>
        <dbReference type="ChEBI" id="CHEBI:59789"/>
        <dbReference type="ChEBI" id="CHEBI:90615"/>
        <dbReference type="ChEBI" id="CHEBI:90616"/>
        <dbReference type="EC" id="2.1.1.72"/>
    </reaction>
</comment>
<dbReference type="InterPro" id="IPR003356">
    <property type="entry name" value="DNA_methylase_A-5"/>
</dbReference>
<dbReference type="RefSeq" id="WP_166179047.1">
    <property type="nucleotide sequence ID" value="NZ_CP045119.1"/>
</dbReference>
<dbReference type="EMBL" id="CP045119">
    <property type="protein sequence ID" value="QIN84649.1"/>
    <property type="molecule type" value="Genomic_DNA"/>
</dbReference>
<gene>
    <name evidence="7" type="ORF">GBA63_19830</name>
</gene>
<dbReference type="PANTHER" id="PTHR33841">
    <property type="entry name" value="DNA METHYLTRANSFERASE YEEA-RELATED"/>
    <property type="match status" value="1"/>
</dbReference>
<dbReference type="GO" id="GO:0009007">
    <property type="term" value="F:site-specific DNA-methyltransferase (adenine-specific) activity"/>
    <property type="evidence" value="ECO:0007669"/>
    <property type="project" value="UniProtKB-EC"/>
</dbReference>
<accession>A0A6G8QDU6</accession>
<dbReference type="AlphaFoldDB" id="A0A6G8QDU6"/>
<dbReference type="REBASE" id="398394">
    <property type="entry name" value="Rsp52909ORF19830P"/>
</dbReference>
<dbReference type="Gene3D" id="3.40.50.150">
    <property type="entry name" value="Vaccinia Virus protein VP39"/>
    <property type="match status" value="1"/>
</dbReference>
<evidence type="ECO:0000256" key="2">
    <source>
        <dbReference type="ARBA" id="ARBA00022603"/>
    </source>
</evidence>
<dbReference type="GO" id="GO:0003677">
    <property type="term" value="F:DNA binding"/>
    <property type="evidence" value="ECO:0007669"/>
    <property type="project" value="InterPro"/>
</dbReference>
<keyword evidence="3" id="KW-0808">Transferase</keyword>
<keyword evidence="2 7" id="KW-0489">Methyltransferase</keyword>
<organism evidence="7 8">
    <name type="scientific">Rubrobacter tropicus</name>
    <dbReference type="NCBI Taxonomy" id="2653851"/>
    <lineage>
        <taxon>Bacteria</taxon>
        <taxon>Bacillati</taxon>
        <taxon>Actinomycetota</taxon>
        <taxon>Rubrobacteria</taxon>
        <taxon>Rubrobacterales</taxon>
        <taxon>Rubrobacteraceae</taxon>
        <taxon>Rubrobacter</taxon>
    </lineage>
</organism>
<evidence type="ECO:0000256" key="3">
    <source>
        <dbReference type="ARBA" id="ARBA00022679"/>
    </source>
</evidence>
<sequence>MRESVGRYLRSLWEDHASGEAVAETSGYGALQGLLNDAGRELDPSVRAIVNIRNRGAGIPDGGLFTADQLRRRRGSADPTTDGPTGFPAQLPARGAIEVKGVREDAGEVSRGEQVGRYLDRYGQVLVTNYREFVLVGRDRSGDPVEIESFRLAGDAAGFWRAAESHRRTADENGPALWEFLKRAMLHGAPLSQPRDLAWFLASHAREALALVEGAGELRALSQVREALEEALGVAFEGGRGEHFFRSTLVQTLFYGVFSAWVLWSKQRPHDSEEAFDWRVAAYILNVPMIRALFEQLVMPSRVGALGLDGMLTRTSGVLNRVDRAAFFANFDEEGAVQYFYEPFLEAYDPDLRKQFGVWYTPREVVRYQVERTDRVLRDVLGIDDGLADEDVYVLDPCTGTGSYLVEVLKKIRETLAEGEDDGLIAQDLKRAATERVFGFELLPAPFVVAHLQLGLLLQNMGAPLAGDAPGDTPGTDGERRGERAGVYLTNALTGWDPREGAKRRLPLPEFEEERDAAEEVKRGRPILVVLGNPPYNAFAGLGMDEERTLSDAYRTTKRAPAPEGHGLNDLYVRFFRMAERQIVEGTGRGVVSFISNYSWLDGLSHPGMRERYLEAFDEIWIDSLNGDAYKTGKRTPDGDPDPSVFSTASNPAGIGIGTAIATLARRPQAEHEGVQTVCYRDLWGRHKREQLLAPARQATDGDHYEEVEPELALGLPFAALEMNEDYAAWAPLPALFPLIYPGVKTSRDLDLVAIDRDRLEERLEAYFDGEMSDAEVRRIVPSLMKRSARFDPAETRRRLLGRGVESGEVVRYAYRPFDARWAYWHPETKLLDEKREPLFRAFGADNLFMTSRRKAERSREGTPFYATADLPDWHLTRPGSACFPLKSPELAAEDLFSDHEAPAAGAANISPAACDYLGSLGIEGGHASPEEAGALWMHALAVGHSPAYLSENSGGLWIGWPRVPLPDGREALLASAALGMRVAGLLGAGDYADLEGSRGVRGLGSVRRRDGAMLDPARGDLAVTAGWGYPGTGGIAMPGGGTLSERDRTPEELEALGRTAEAFGLEPGAALELLGEQVLEIHLNDVAAWSGVPERAWAYTVGGYQVLKKWLSYREKRLLGRDLRPDEAREFAATVGRISALLLLGPALDENYRRAAGSVVALPSIGTGP</sequence>
<dbReference type="InterPro" id="IPR050953">
    <property type="entry name" value="N4_N6_ade-DNA_methylase"/>
</dbReference>
<dbReference type="GO" id="GO:0032259">
    <property type="term" value="P:methylation"/>
    <property type="evidence" value="ECO:0007669"/>
    <property type="project" value="UniProtKB-KW"/>
</dbReference>
<evidence type="ECO:0000313" key="8">
    <source>
        <dbReference type="Proteomes" id="UP000501452"/>
    </source>
</evidence>
<dbReference type="SUPFAM" id="SSF53335">
    <property type="entry name" value="S-adenosyl-L-methionine-dependent methyltransferases"/>
    <property type="match status" value="1"/>
</dbReference>
<evidence type="ECO:0000313" key="7">
    <source>
        <dbReference type="EMBL" id="QIN84649.1"/>
    </source>
</evidence>
<dbReference type="InterPro" id="IPR029063">
    <property type="entry name" value="SAM-dependent_MTases_sf"/>
</dbReference>
<dbReference type="InterPro" id="IPR041635">
    <property type="entry name" value="Type_ISP_LLaBIII_C"/>
</dbReference>
<dbReference type="PRINTS" id="PR00507">
    <property type="entry name" value="N12N6MTFRASE"/>
</dbReference>
<feature type="domain" description="DNA methylase adenine-specific" evidence="5">
    <location>
        <begin position="340"/>
        <end position="465"/>
    </location>
</feature>
<feature type="domain" description="Type ISP restriction-modification enzyme LLaBIII C-terminal specificity" evidence="6">
    <location>
        <begin position="736"/>
        <end position="1123"/>
    </location>
</feature>
<evidence type="ECO:0000256" key="1">
    <source>
        <dbReference type="ARBA" id="ARBA00011900"/>
    </source>
</evidence>
<dbReference type="KEGG" id="rub:GBA63_19830"/>
<name>A0A6G8QDU6_9ACTN</name>
<reference evidence="7 8" key="1">
    <citation type="submission" date="2019-10" db="EMBL/GenBank/DDBJ databases">
        <title>Rubrobacter sp nov SCSIO 52090 isolated from a deep-sea sediment in the South China Sea.</title>
        <authorList>
            <person name="Chen R.W."/>
        </authorList>
    </citation>
    <scope>NUCLEOTIDE SEQUENCE [LARGE SCALE GENOMIC DNA]</scope>
    <source>
        <strain evidence="7 8">SCSIO 52909</strain>
    </source>
</reference>
<dbReference type="GO" id="GO:0008170">
    <property type="term" value="F:N-methyltransferase activity"/>
    <property type="evidence" value="ECO:0007669"/>
    <property type="project" value="InterPro"/>
</dbReference>
<dbReference type="PANTHER" id="PTHR33841:SF1">
    <property type="entry name" value="DNA METHYLTRANSFERASE A"/>
    <property type="match status" value="1"/>
</dbReference>
<dbReference type="Pfam" id="PF18135">
    <property type="entry name" value="Type_ISP_C"/>
    <property type="match status" value="1"/>
</dbReference>
<dbReference type="Proteomes" id="UP000501452">
    <property type="component" value="Chromosome"/>
</dbReference>